<keyword evidence="3" id="KW-1185">Reference proteome</keyword>
<sequence>MRSFHLLPVSPFRSKIVQIASLGTLKRSINCRSVLNLGPICSIGRATILKCILESFHDTAKLNTKLDVLSREKDCRRQNNSFWFQIIRKKKHNSRATPALSKHVGMKNGRHDTSDSRVLTVLTQTES</sequence>
<protein>
    <submittedName>
        <fullName evidence="2">Uncharacterized protein</fullName>
    </submittedName>
</protein>
<dbReference type="Proteomes" id="UP000499080">
    <property type="component" value="Unassembled WGS sequence"/>
</dbReference>
<name>A0A4Y2K7W7_ARAVE</name>
<organism evidence="2 3">
    <name type="scientific">Araneus ventricosus</name>
    <name type="common">Orbweaver spider</name>
    <name type="synonym">Epeira ventricosa</name>
    <dbReference type="NCBI Taxonomy" id="182803"/>
    <lineage>
        <taxon>Eukaryota</taxon>
        <taxon>Metazoa</taxon>
        <taxon>Ecdysozoa</taxon>
        <taxon>Arthropoda</taxon>
        <taxon>Chelicerata</taxon>
        <taxon>Arachnida</taxon>
        <taxon>Araneae</taxon>
        <taxon>Araneomorphae</taxon>
        <taxon>Entelegynae</taxon>
        <taxon>Araneoidea</taxon>
        <taxon>Araneidae</taxon>
        <taxon>Araneus</taxon>
    </lineage>
</organism>
<comment type="caution">
    <text evidence="2">The sequence shown here is derived from an EMBL/GenBank/DDBJ whole genome shotgun (WGS) entry which is preliminary data.</text>
</comment>
<reference evidence="2 3" key="1">
    <citation type="journal article" date="2019" name="Sci. Rep.">
        <title>Orb-weaving spider Araneus ventricosus genome elucidates the spidroin gene catalogue.</title>
        <authorList>
            <person name="Kono N."/>
            <person name="Nakamura H."/>
            <person name="Ohtoshi R."/>
            <person name="Moran D.A.P."/>
            <person name="Shinohara A."/>
            <person name="Yoshida Y."/>
            <person name="Fujiwara M."/>
            <person name="Mori M."/>
            <person name="Tomita M."/>
            <person name="Arakawa K."/>
        </authorList>
    </citation>
    <scope>NUCLEOTIDE SEQUENCE [LARGE SCALE GENOMIC DNA]</scope>
</reference>
<dbReference type="AlphaFoldDB" id="A0A4Y2K7W7"/>
<evidence type="ECO:0000256" key="1">
    <source>
        <dbReference type="SAM" id="MobiDB-lite"/>
    </source>
</evidence>
<proteinExistence type="predicted"/>
<dbReference type="EMBL" id="BGPR01004256">
    <property type="protein sequence ID" value="GBM97646.1"/>
    <property type="molecule type" value="Genomic_DNA"/>
</dbReference>
<evidence type="ECO:0000313" key="2">
    <source>
        <dbReference type="EMBL" id="GBM97646.1"/>
    </source>
</evidence>
<feature type="region of interest" description="Disordered" evidence="1">
    <location>
        <begin position="94"/>
        <end position="113"/>
    </location>
</feature>
<gene>
    <name evidence="2" type="ORF">AVEN_68126_1</name>
</gene>
<accession>A0A4Y2K7W7</accession>
<evidence type="ECO:0000313" key="3">
    <source>
        <dbReference type="Proteomes" id="UP000499080"/>
    </source>
</evidence>